<evidence type="ECO:0000313" key="3">
    <source>
        <dbReference type="EMBL" id="BAT74391.1"/>
    </source>
</evidence>
<evidence type="ECO:0000256" key="1">
    <source>
        <dbReference type="SAM" id="MobiDB-lite"/>
    </source>
</evidence>
<sequence length="109" mass="12764">MTFCMMRSLGYSLYLMFGDIFSLLALIVLRFNKANLKLDLEKNKKLLAEYKKRIDVLLREKEDAGKENQQLSRQLDEITQGKSSTPDTTSEQVMKEEKDTRIQRDLEIN</sequence>
<keyword evidence="2" id="KW-0472">Membrane</keyword>
<organism evidence="3 4">
    <name type="scientific">Vigna angularis var. angularis</name>
    <dbReference type="NCBI Taxonomy" id="157739"/>
    <lineage>
        <taxon>Eukaryota</taxon>
        <taxon>Viridiplantae</taxon>
        <taxon>Streptophyta</taxon>
        <taxon>Embryophyta</taxon>
        <taxon>Tracheophyta</taxon>
        <taxon>Spermatophyta</taxon>
        <taxon>Magnoliopsida</taxon>
        <taxon>eudicotyledons</taxon>
        <taxon>Gunneridae</taxon>
        <taxon>Pentapetalae</taxon>
        <taxon>rosids</taxon>
        <taxon>fabids</taxon>
        <taxon>Fabales</taxon>
        <taxon>Fabaceae</taxon>
        <taxon>Papilionoideae</taxon>
        <taxon>50 kb inversion clade</taxon>
        <taxon>NPAAA clade</taxon>
        <taxon>indigoferoid/millettioid clade</taxon>
        <taxon>Phaseoleae</taxon>
        <taxon>Vigna</taxon>
    </lineage>
</organism>
<dbReference type="AlphaFoldDB" id="A0A0S3R1G7"/>
<dbReference type="Proteomes" id="UP000291084">
    <property type="component" value="Chromosome 1"/>
</dbReference>
<reference evidence="3 4" key="1">
    <citation type="journal article" date="2015" name="Sci. Rep.">
        <title>The power of single molecule real-time sequencing technology in the de novo assembly of a eukaryotic genome.</title>
        <authorList>
            <person name="Sakai H."/>
            <person name="Naito K."/>
            <person name="Ogiso-Tanaka E."/>
            <person name="Takahashi Y."/>
            <person name="Iseki K."/>
            <person name="Muto C."/>
            <person name="Satou K."/>
            <person name="Teruya K."/>
            <person name="Shiroma A."/>
            <person name="Shimoji M."/>
            <person name="Hirano T."/>
            <person name="Itoh T."/>
            <person name="Kaga A."/>
            <person name="Tomooka N."/>
        </authorList>
    </citation>
    <scope>NUCLEOTIDE SEQUENCE [LARGE SCALE GENOMIC DNA]</scope>
    <source>
        <strain evidence="4">cv. Shumari</strain>
    </source>
</reference>
<name>A0A0S3R1G7_PHAAN</name>
<dbReference type="EMBL" id="AP015034">
    <property type="protein sequence ID" value="BAT74391.1"/>
    <property type="molecule type" value="Genomic_DNA"/>
</dbReference>
<feature type="compositionally biased region" description="Basic and acidic residues" evidence="1">
    <location>
        <begin position="93"/>
        <end position="109"/>
    </location>
</feature>
<keyword evidence="2" id="KW-0812">Transmembrane</keyword>
<feature type="compositionally biased region" description="Polar residues" evidence="1">
    <location>
        <begin position="80"/>
        <end position="92"/>
    </location>
</feature>
<feature type="transmembrane region" description="Helical" evidence="2">
    <location>
        <begin position="12"/>
        <end position="32"/>
    </location>
</feature>
<gene>
    <name evidence="3" type="primary">Vigan.01G205400</name>
    <name evidence="3" type="ORF">VIGAN_01205400</name>
</gene>
<feature type="region of interest" description="Disordered" evidence="1">
    <location>
        <begin position="63"/>
        <end position="109"/>
    </location>
</feature>
<keyword evidence="2" id="KW-1133">Transmembrane helix</keyword>
<evidence type="ECO:0000313" key="4">
    <source>
        <dbReference type="Proteomes" id="UP000291084"/>
    </source>
</evidence>
<keyword evidence="4" id="KW-1185">Reference proteome</keyword>
<accession>A0A0S3R1G7</accession>
<evidence type="ECO:0000256" key="2">
    <source>
        <dbReference type="SAM" id="Phobius"/>
    </source>
</evidence>
<proteinExistence type="predicted"/>
<protein>
    <submittedName>
        <fullName evidence="3">Uncharacterized protein</fullName>
    </submittedName>
</protein>